<name>A0ABT6ZIK7_9ACTN</name>
<evidence type="ECO:0000313" key="2">
    <source>
        <dbReference type="Proteomes" id="UP001431693"/>
    </source>
</evidence>
<evidence type="ECO:0000313" key="1">
    <source>
        <dbReference type="EMBL" id="MDJ1128886.1"/>
    </source>
</evidence>
<organism evidence="1 2">
    <name type="scientific">Kribbibacterium absianum</name>
    <dbReference type="NCBI Taxonomy" id="3044210"/>
    <lineage>
        <taxon>Bacteria</taxon>
        <taxon>Bacillati</taxon>
        <taxon>Actinomycetota</taxon>
        <taxon>Coriobacteriia</taxon>
        <taxon>Coriobacteriales</taxon>
        <taxon>Kribbibacteriaceae</taxon>
        <taxon>Kribbibacterium</taxon>
    </lineage>
</organism>
<comment type="caution">
    <text evidence="1">The sequence shown here is derived from an EMBL/GenBank/DDBJ whole genome shotgun (WGS) entry which is preliminary data.</text>
</comment>
<dbReference type="EMBL" id="JASJEX010000001">
    <property type="protein sequence ID" value="MDJ1128886.1"/>
    <property type="molecule type" value="Genomic_DNA"/>
</dbReference>
<sequence>MSKKMSARAKRVSRRLTRAFRGSAPAAAAVGLCLAGVLGAGSALAYLTDNDAVTNKFNVAADLKVQVDEPEWDKLPDTDKDGVPDVVEQMTPTQTVAKDPYVKNGSTTDAWCFARVGVPTKSVKHVIDNGTTKTSEIELFSYTLNPGWAEVGTGVKVNDVTWHTYRYDKEAVSAGAKTGSAIFSSVTLANVVEGQLSDAPLSIEIEGYGIQKQGFASCADAYAAYKLQNPSSNWA</sequence>
<dbReference type="InterPro" id="IPR023833">
    <property type="entry name" value="Signal_pept_SipW-depend-type"/>
</dbReference>
<proteinExistence type="predicted"/>
<protein>
    <submittedName>
        <fullName evidence="1">SipW-dependent-type signal peptide-containing protein</fullName>
    </submittedName>
</protein>
<gene>
    <name evidence="1" type="ORF">QJ043_02160</name>
</gene>
<accession>A0ABT6ZIK7</accession>
<keyword evidence="2" id="KW-1185">Reference proteome</keyword>
<reference evidence="1" key="1">
    <citation type="submission" date="2023-05" db="EMBL/GenBank/DDBJ databases">
        <title>[olsenella] sp. nov., isolated from a pig farm feces dump.</title>
        <authorList>
            <person name="Chang Y.-H."/>
        </authorList>
    </citation>
    <scope>NUCLEOTIDE SEQUENCE</scope>
    <source>
        <strain evidence="1">YH-ols2217</strain>
    </source>
</reference>
<dbReference type="RefSeq" id="WP_283712525.1">
    <property type="nucleotide sequence ID" value="NZ_JASJEW010000001.1"/>
</dbReference>
<dbReference type="Proteomes" id="UP001431693">
    <property type="component" value="Unassembled WGS sequence"/>
</dbReference>
<dbReference type="NCBIfam" id="TIGR04088">
    <property type="entry name" value="cognate_SipW"/>
    <property type="match status" value="1"/>
</dbReference>